<protein>
    <recommendedName>
        <fullName evidence="4">Transcriptional regulator</fullName>
    </recommendedName>
</protein>
<accession>A0ABQ3M1W3</accession>
<reference evidence="3" key="1">
    <citation type="journal article" date="2019" name="Int. J. Syst. Evol. Microbiol.">
        <title>The Global Catalogue of Microorganisms (GCM) 10K type strain sequencing project: providing services to taxonomists for standard genome sequencing and annotation.</title>
        <authorList>
            <consortium name="The Broad Institute Genomics Platform"/>
            <consortium name="The Broad Institute Genome Sequencing Center for Infectious Disease"/>
            <person name="Wu L."/>
            <person name="Ma J."/>
        </authorList>
    </citation>
    <scope>NUCLEOTIDE SEQUENCE [LARGE SCALE GENOMIC DNA]</scope>
    <source>
        <strain evidence="3">CGMCC 4.7683</strain>
    </source>
</reference>
<dbReference type="EMBL" id="BNAY01000008">
    <property type="protein sequence ID" value="GHH29352.1"/>
    <property type="molecule type" value="Genomic_DNA"/>
</dbReference>
<evidence type="ECO:0000256" key="1">
    <source>
        <dbReference type="SAM" id="MobiDB-lite"/>
    </source>
</evidence>
<proteinExistence type="predicted"/>
<dbReference type="Proteomes" id="UP000635387">
    <property type="component" value="Unassembled WGS sequence"/>
</dbReference>
<dbReference type="RefSeq" id="WP_191257886.1">
    <property type="nucleotide sequence ID" value="NZ_BNAY01000008.1"/>
</dbReference>
<name>A0ABQ3M1W3_9PSEU</name>
<keyword evidence="3" id="KW-1185">Reference proteome</keyword>
<feature type="region of interest" description="Disordered" evidence="1">
    <location>
        <begin position="93"/>
        <end position="112"/>
    </location>
</feature>
<evidence type="ECO:0008006" key="4">
    <source>
        <dbReference type="Google" id="ProtNLM"/>
    </source>
</evidence>
<gene>
    <name evidence="2" type="ORF">GCM10017790_61350</name>
</gene>
<evidence type="ECO:0000313" key="2">
    <source>
        <dbReference type="EMBL" id="GHH29352.1"/>
    </source>
</evidence>
<evidence type="ECO:0000313" key="3">
    <source>
        <dbReference type="Proteomes" id="UP000635387"/>
    </source>
</evidence>
<comment type="caution">
    <text evidence="2">The sequence shown here is derived from an EMBL/GenBank/DDBJ whole genome shotgun (WGS) entry which is preliminary data.</text>
</comment>
<sequence>MVAGSTADRVTTDDEEEPRTAFATALRSAIATSGLSLDRIQARLLARGASVSVTALSYWQSGKRQPERQSSLSAVRVLEEVLAIPAGSLLSLLPPPRPRGASSRRSRATTEQPLTFPLEALQALLEKVGAPNALEQHHQLKLVGLHDLCEIAEDGGQRAVTARAVFQAGADGQDRWLLVYAQGDPEAGPPVLNTLRNCHVGRAEVDDEHGLTVAELLFDRPIDRGETHLIEYSLTNPGPPYPECRNTHYREFRRPVREYLLEIRFDPDTIPTKCWQYSAHGPSAGASTSGLGQGSSPLDRKELTLDQGSGVHAVALDFGPGVFGIDWEY</sequence>
<organism evidence="2 3">
    <name type="scientific">Amycolatopsis oliviviridis</name>
    <dbReference type="NCBI Taxonomy" id="1471590"/>
    <lineage>
        <taxon>Bacteria</taxon>
        <taxon>Bacillati</taxon>
        <taxon>Actinomycetota</taxon>
        <taxon>Actinomycetes</taxon>
        <taxon>Pseudonocardiales</taxon>
        <taxon>Pseudonocardiaceae</taxon>
        <taxon>Amycolatopsis</taxon>
    </lineage>
</organism>